<dbReference type="PANTHER" id="PTHR13174">
    <property type="entry name" value="D-GLUCURONYL C5-EPIMERASE"/>
    <property type="match status" value="1"/>
</dbReference>
<protein>
    <recommendedName>
        <fullName evidence="1">D-glucuronyl C5-epimerase C-terminal domain-containing protein</fullName>
    </recommendedName>
</protein>
<dbReference type="STRING" id="1712654.A7C91_05135"/>
<dbReference type="EMBL" id="CP015520">
    <property type="protein sequence ID" value="ANF22620.1"/>
    <property type="molecule type" value="Genomic_DNA"/>
</dbReference>
<dbReference type="Pfam" id="PF06662">
    <property type="entry name" value="C5-epim_C"/>
    <property type="match status" value="1"/>
</dbReference>
<dbReference type="OrthoDB" id="95923at2157"/>
<dbReference type="InterPro" id="IPR039721">
    <property type="entry name" value="C5-epimerase"/>
</dbReference>
<evidence type="ECO:0000313" key="3">
    <source>
        <dbReference type="Proteomes" id="UP000076969"/>
    </source>
</evidence>
<keyword evidence="3" id="KW-1185">Reference proteome</keyword>
<name>A0A172WGV1_9EURY</name>
<reference evidence="3" key="1">
    <citation type="journal article" date="2016" name="Syst. Appl. Microbiol.">
        <title>Thermococcus piezophilus sp. nov., a novel hyperthermophilic and piezophilic archaeon with a broad pressure range for growth, isolated from a deepest hydrothermal vent at the Mid-Cayman Rise.</title>
        <authorList>
            <person name="Dalmasso C."/>
            <person name="Oger P."/>
            <person name="Selva G."/>
            <person name="Courtine D."/>
            <person name="L'Haridon S."/>
            <person name="Garlaschelli A."/>
            <person name="Roussel E."/>
            <person name="Miyazaki J."/>
            <person name="Reveillaud J."/>
            <person name="Jebbar M."/>
            <person name="Takai K."/>
            <person name="Maignien L."/>
            <person name="Alain K."/>
        </authorList>
    </citation>
    <scope>NUCLEOTIDE SEQUENCE [LARGE SCALE GENOMIC DNA]</scope>
    <source>
        <strain evidence="3">CDGS</strain>
    </source>
</reference>
<dbReference type="AlphaFoldDB" id="A0A172WGV1"/>
<dbReference type="InterPro" id="IPR010598">
    <property type="entry name" value="C5-epim_C"/>
</dbReference>
<dbReference type="PANTHER" id="PTHR13174:SF3">
    <property type="entry name" value="D-GLUCURONYL C5-EPIMERASE"/>
    <property type="match status" value="1"/>
</dbReference>
<dbReference type="KEGG" id="tpie:A7C91_05135"/>
<dbReference type="RefSeq" id="WP_068665498.1">
    <property type="nucleotide sequence ID" value="NZ_CP015520.1"/>
</dbReference>
<dbReference type="GO" id="GO:0015012">
    <property type="term" value="P:heparan sulfate proteoglycan biosynthetic process"/>
    <property type="evidence" value="ECO:0007669"/>
    <property type="project" value="InterPro"/>
</dbReference>
<dbReference type="Proteomes" id="UP000076969">
    <property type="component" value="Chromosome"/>
</dbReference>
<sequence length="103" mass="12086">MTAGLYARAYNLTENETYLETARLFLNSFNLPLSQNGFVVQTKYDPWYLEYNYYPEQLVLNGHIITLQGLYYWKVTGDERTYDLFWEGAMSVKKALPDFDTGD</sequence>
<accession>A0A172WGV1</accession>
<evidence type="ECO:0000313" key="2">
    <source>
        <dbReference type="EMBL" id="ANF22620.1"/>
    </source>
</evidence>
<gene>
    <name evidence="2" type="ORF">A7C91_05135</name>
</gene>
<dbReference type="GeneID" id="28495555"/>
<proteinExistence type="predicted"/>
<evidence type="ECO:0000259" key="1">
    <source>
        <dbReference type="Pfam" id="PF06662"/>
    </source>
</evidence>
<feature type="domain" description="D-glucuronyl C5-epimerase C-terminal" evidence="1">
    <location>
        <begin position="3"/>
        <end position="103"/>
    </location>
</feature>
<dbReference type="GO" id="GO:0047464">
    <property type="term" value="F:heparosan-N-sulfate-glucuronate 5-epimerase activity"/>
    <property type="evidence" value="ECO:0007669"/>
    <property type="project" value="InterPro"/>
</dbReference>
<organism evidence="2 3">
    <name type="scientific">Thermococcus piezophilus</name>
    <dbReference type="NCBI Taxonomy" id="1712654"/>
    <lineage>
        <taxon>Archaea</taxon>
        <taxon>Methanobacteriati</taxon>
        <taxon>Methanobacteriota</taxon>
        <taxon>Thermococci</taxon>
        <taxon>Thermococcales</taxon>
        <taxon>Thermococcaceae</taxon>
        <taxon>Thermococcus</taxon>
    </lineage>
</organism>